<gene>
    <name evidence="6" type="ORF">BJ968_004693</name>
</gene>
<evidence type="ECO:0000256" key="2">
    <source>
        <dbReference type="ARBA" id="ARBA00007639"/>
    </source>
</evidence>
<dbReference type="AlphaFoldDB" id="A0A7Y9DQS9"/>
<name>A0A7Y9DQS9_9ACTN</name>
<comment type="subcellular location">
    <subcellularLocation>
        <location evidence="1">Cell envelope</location>
    </subcellularLocation>
</comment>
<keyword evidence="7" id="KW-1185">Reference proteome</keyword>
<dbReference type="PROSITE" id="PS51257">
    <property type="entry name" value="PROKAR_LIPOPROTEIN"/>
    <property type="match status" value="1"/>
</dbReference>
<evidence type="ECO:0000313" key="7">
    <source>
        <dbReference type="Proteomes" id="UP000521922"/>
    </source>
</evidence>
<evidence type="ECO:0000313" key="6">
    <source>
        <dbReference type="EMBL" id="NYD25084.1"/>
    </source>
</evidence>
<feature type="domain" description="Periplasmic binding protein" evidence="5">
    <location>
        <begin position="43"/>
        <end position="286"/>
    </location>
</feature>
<evidence type="ECO:0000256" key="4">
    <source>
        <dbReference type="SAM" id="SignalP"/>
    </source>
</evidence>
<feature type="signal peptide" evidence="4">
    <location>
        <begin position="1"/>
        <end position="23"/>
    </location>
</feature>
<dbReference type="Proteomes" id="UP000521922">
    <property type="component" value="Unassembled WGS sequence"/>
</dbReference>
<feature type="chain" id="PRO_5038644754" evidence="4">
    <location>
        <begin position="24"/>
        <end position="327"/>
    </location>
</feature>
<dbReference type="Pfam" id="PF13407">
    <property type="entry name" value="Peripla_BP_4"/>
    <property type="match status" value="1"/>
</dbReference>
<proteinExistence type="inferred from homology"/>
<dbReference type="SUPFAM" id="SSF53822">
    <property type="entry name" value="Periplasmic binding protein-like I"/>
    <property type="match status" value="1"/>
</dbReference>
<dbReference type="GO" id="GO:0030246">
    <property type="term" value="F:carbohydrate binding"/>
    <property type="evidence" value="ECO:0007669"/>
    <property type="project" value="UniProtKB-ARBA"/>
</dbReference>
<dbReference type="Gene3D" id="3.40.50.2300">
    <property type="match status" value="2"/>
</dbReference>
<sequence length="327" mass="34036">MSVNLSRRALPKLALAISASLTAACSSARTQVEATSGVSGGLISIIVGDEKNAFWQAQSELSGAEAKRLGYTVQVSSSGNDLDVESALVDQAIAEDPVALIIGVASADGSVPALERVRHANIPAFLLNTGVTQDDLATAVLTSDNTQGAILGATEFARRMRGSGTYVELLGLQADANAKIRSDGYASVLSKVPMLQRVGEAVADWDVDKGHDAMVALLKDHPDIKGVLAGNDGMARGAAKALDKAGRRDVIIGAFDGSPEAVDDVRSGVLAYTILQPVEQFARKVVLEVHEFLLTGTTGAATVTQSFDCELITAGNAADYVSPFVLR</sequence>
<dbReference type="InterPro" id="IPR006311">
    <property type="entry name" value="TAT_signal"/>
</dbReference>
<reference evidence="6 7" key="1">
    <citation type="submission" date="2020-07" db="EMBL/GenBank/DDBJ databases">
        <title>Sequencing the genomes of 1000 actinobacteria strains.</title>
        <authorList>
            <person name="Klenk H.-P."/>
        </authorList>
    </citation>
    <scope>NUCLEOTIDE SEQUENCE [LARGE SCALE GENOMIC DNA]</scope>
    <source>
        <strain evidence="6 7">DSM 7487</strain>
    </source>
</reference>
<keyword evidence="3 4" id="KW-0732">Signal</keyword>
<dbReference type="InterPro" id="IPR025997">
    <property type="entry name" value="SBP_2_dom"/>
</dbReference>
<comment type="similarity">
    <text evidence="2">Belongs to the bacterial solute-binding protein 2 family.</text>
</comment>
<dbReference type="RefSeq" id="WP_179757249.1">
    <property type="nucleotide sequence ID" value="NZ_BAAAGN010000032.1"/>
</dbReference>
<dbReference type="PROSITE" id="PS51318">
    <property type="entry name" value="TAT"/>
    <property type="match status" value="1"/>
</dbReference>
<dbReference type="GO" id="GO:0030313">
    <property type="term" value="C:cell envelope"/>
    <property type="evidence" value="ECO:0007669"/>
    <property type="project" value="UniProtKB-SubCell"/>
</dbReference>
<evidence type="ECO:0000256" key="1">
    <source>
        <dbReference type="ARBA" id="ARBA00004196"/>
    </source>
</evidence>
<dbReference type="EMBL" id="JACCBB010000002">
    <property type="protein sequence ID" value="NYD25084.1"/>
    <property type="molecule type" value="Genomic_DNA"/>
</dbReference>
<dbReference type="PANTHER" id="PTHR46847:SF1">
    <property type="entry name" value="D-ALLOSE-BINDING PERIPLASMIC PROTEIN-RELATED"/>
    <property type="match status" value="1"/>
</dbReference>
<evidence type="ECO:0000256" key="3">
    <source>
        <dbReference type="ARBA" id="ARBA00022729"/>
    </source>
</evidence>
<protein>
    <submittedName>
        <fullName evidence="6">Erythritol transport system substrate-binding protein</fullName>
    </submittedName>
</protein>
<comment type="caution">
    <text evidence="6">The sequence shown here is derived from an EMBL/GenBank/DDBJ whole genome shotgun (WGS) entry which is preliminary data.</text>
</comment>
<dbReference type="PANTHER" id="PTHR46847">
    <property type="entry name" value="D-ALLOSE-BINDING PERIPLASMIC PROTEIN-RELATED"/>
    <property type="match status" value="1"/>
</dbReference>
<accession>A0A7Y9DQS9</accession>
<evidence type="ECO:0000259" key="5">
    <source>
        <dbReference type="Pfam" id="PF13407"/>
    </source>
</evidence>
<organism evidence="6 7">
    <name type="scientific">Kineococcus aurantiacus</name>
    <dbReference type="NCBI Taxonomy" id="37633"/>
    <lineage>
        <taxon>Bacteria</taxon>
        <taxon>Bacillati</taxon>
        <taxon>Actinomycetota</taxon>
        <taxon>Actinomycetes</taxon>
        <taxon>Kineosporiales</taxon>
        <taxon>Kineosporiaceae</taxon>
        <taxon>Kineococcus</taxon>
    </lineage>
</organism>
<dbReference type="InterPro" id="IPR028082">
    <property type="entry name" value="Peripla_BP_I"/>
</dbReference>